<dbReference type="SMART" id="SM00382">
    <property type="entry name" value="AAA"/>
    <property type="match status" value="1"/>
</dbReference>
<dbReference type="InterPro" id="IPR013611">
    <property type="entry name" value="Transp-assoc_OB_typ2"/>
</dbReference>
<dbReference type="GO" id="GO:0005524">
    <property type="term" value="F:ATP binding"/>
    <property type="evidence" value="ECO:0007669"/>
    <property type="project" value="UniProtKB-KW"/>
</dbReference>
<evidence type="ECO:0000256" key="5">
    <source>
        <dbReference type="ARBA" id="ARBA00022967"/>
    </source>
</evidence>
<dbReference type="GO" id="GO:0055052">
    <property type="term" value="C:ATP-binding cassette (ABC) transporter complex, substrate-binding subunit-containing"/>
    <property type="evidence" value="ECO:0007669"/>
    <property type="project" value="TreeGrafter"/>
</dbReference>
<dbReference type="InterPro" id="IPR017871">
    <property type="entry name" value="ABC_transporter-like_CS"/>
</dbReference>
<name>A0A1H6B4M7_9GAMM</name>
<dbReference type="AlphaFoldDB" id="A0A1H6B4M7"/>
<dbReference type="FunFam" id="3.40.50.300:FF:000042">
    <property type="entry name" value="Maltose/maltodextrin ABC transporter, ATP-binding protein"/>
    <property type="match status" value="1"/>
</dbReference>
<evidence type="ECO:0000313" key="8">
    <source>
        <dbReference type="EMBL" id="SEG55801.1"/>
    </source>
</evidence>
<dbReference type="InterPro" id="IPR027417">
    <property type="entry name" value="P-loop_NTPase"/>
</dbReference>
<dbReference type="InterPro" id="IPR047641">
    <property type="entry name" value="ABC_transpr_MalK/UgpC-like"/>
</dbReference>
<dbReference type="PANTHER" id="PTHR43875">
    <property type="entry name" value="MALTODEXTRIN IMPORT ATP-BINDING PROTEIN MSMX"/>
    <property type="match status" value="1"/>
</dbReference>
<evidence type="ECO:0000313" key="9">
    <source>
        <dbReference type="Proteomes" id="UP000236745"/>
    </source>
</evidence>
<gene>
    <name evidence="8" type="ORF">SAMN05444390_102405</name>
</gene>
<dbReference type="Gene3D" id="3.40.50.300">
    <property type="entry name" value="P-loop containing nucleotide triphosphate hydrolases"/>
    <property type="match status" value="1"/>
</dbReference>
<protein>
    <submittedName>
        <fullName evidence="8">Putative spermidine/putrescine transport system ATP-binding protein</fullName>
    </submittedName>
</protein>
<evidence type="ECO:0000256" key="3">
    <source>
        <dbReference type="ARBA" id="ARBA00022741"/>
    </source>
</evidence>
<evidence type="ECO:0000256" key="2">
    <source>
        <dbReference type="ARBA" id="ARBA00022475"/>
    </source>
</evidence>
<dbReference type="Pfam" id="PF00005">
    <property type="entry name" value="ABC_tran"/>
    <property type="match status" value="1"/>
</dbReference>
<evidence type="ECO:0000256" key="6">
    <source>
        <dbReference type="ARBA" id="ARBA00023136"/>
    </source>
</evidence>
<accession>A0A1H6B4M7</accession>
<dbReference type="PANTHER" id="PTHR43875:SF15">
    <property type="entry name" value="TREHALOSE IMPORT ATP-BINDING PROTEIN SUGC"/>
    <property type="match status" value="1"/>
</dbReference>
<keyword evidence="4 8" id="KW-0067">ATP-binding</keyword>
<dbReference type="OrthoDB" id="9802264at2"/>
<dbReference type="GO" id="GO:0016887">
    <property type="term" value="F:ATP hydrolysis activity"/>
    <property type="evidence" value="ECO:0007669"/>
    <property type="project" value="InterPro"/>
</dbReference>
<dbReference type="Proteomes" id="UP000236745">
    <property type="component" value="Unassembled WGS sequence"/>
</dbReference>
<keyword evidence="1" id="KW-0813">Transport</keyword>
<organism evidence="8 9">
    <name type="scientific">Marinobacterium lutimaris</name>
    <dbReference type="NCBI Taxonomy" id="568106"/>
    <lineage>
        <taxon>Bacteria</taxon>
        <taxon>Pseudomonadati</taxon>
        <taxon>Pseudomonadota</taxon>
        <taxon>Gammaproteobacteria</taxon>
        <taxon>Oceanospirillales</taxon>
        <taxon>Oceanospirillaceae</taxon>
        <taxon>Marinobacterium</taxon>
    </lineage>
</organism>
<dbReference type="PROSITE" id="PS00211">
    <property type="entry name" value="ABC_TRANSPORTER_1"/>
    <property type="match status" value="1"/>
</dbReference>
<keyword evidence="5" id="KW-1278">Translocase</keyword>
<keyword evidence="3" id="KW-0547">Nucleotide-binding</keyword>
<dbReference type="GO" id="GO:0140359">
    <property type="term" value="F:ABC-type transporter activity"/>
    <property type="evidence" value="ECO:0007669"/>
    <property type="project" value="UniProtKB-ARBA"/>
</dbReference>
<keyword evidence="2" id="KW-1003">Cell membrane</keyword>
<dbReference type="SUPFAM" id="SSF50331">
    <property type="entry name" value="MOP-like"/>
    <property type="match status" value="1"/>
</dbReference>
<dbReference type="RefSeq" id="WP_104003496.1">
    <property type="nucleotide sequence ID" value="NZ_FNVQ01000002.1"/>
</dbReference>
<sequence length="366" mass="40878">MKLDQQGVSIRLENCSKTFADGNRALQPLDLEIRAGETLVLLGPSGCGKTTTLRMIAGLEFPDEGGRILFGDEDVTRLPIEKRQVGMVFQSYALFPNMSVAQNVAYGLKVQKCAKAEIRQRVDEMLQMMELSHLAERKIDQLSGGQRQRVALARAIITNPRVLLLDEPLTALDAILRDRLRADIDRLLRSLGITAIYVTHDQEEAMALGDRIVVMDHGRVAQIGTPKQIYFQPQSDFVADFIGQINAFEGEVRDQWMTLPGGRLHCPHLADGEARVYCRPEDIELVDSDSVDAHLQGVVEQTQFVGDRNRLWLAGIMPRQVLVESSGRVEFAAGQRVGIHVRSEKMIALEPRELIRSESVREVSPC</sequence>
<dbReference type="Pfam" id="PF08402">
    <property type="entry name" value="TOBE_2"/>
    <property type="match status" value="1"/>
</dbReference>
<dbReference type="SUPFAM" id="SSF52540">
    <property type="entry name" value="P-loop containing nucleoside triphosphate hydrolases"/>
    <property type="match status" value="1"/>
</dbReference>
<proteinExistence type="predicted"/>
<feature type="domain" description="ABC transporter" evidence="7">
    <location>
        <begin position="10"/>
        <end position="242"/>
    </location>
</feature>
<dbReference type="EMBL" id="FNVQ01000002">
    <property type="protein sequence ID" value="SEG55801.1"/>
    <property type="molecule type" value="Genomic_DNA"/>
</dbReference>
<keyword evidence="6" id="KW-0472">Membrane</keyword>
<evidence type="ECO:0000256" key="4">
    <source>
        <dbReference type="ARBA" id="ARBA00022840"/>
    </source>
</evidence>
<reference evidence="8 9" key="1">
    <citation type="submission" date="2016-10" db="EMBL/GenBank/DDBJ databases">
        <authorList>
            <person name="de Groot N.N."/>
        </authorList>
    </citation>
    <scope>NUCLEOTIDE SEQUENCE [LARGE SCALE GENOMIC DNA]</scope>
    <source>
        <strain evidence="8 9">DSM 22012</strain>
    </source>
</reference>
<dbReference type="InterPro" id="IPR003593">
    <property type="entry name" value="AAA+_ATPase"/>
</dbReference>
<dbReference type="PROSITE" id="PS50893">
    <property type="entry name" value="ABC_TRANSPORTER_2"/>
    <property type="match status" value="1"/>
</dbReference>
<evidence type="ECO:0000256" key="1">
    <source>
        <dbReference type="ARBA" id="ARBA00022448"/>
    </source>
</evidence>
<dbReference type="InterPro" id="IPR003439">
    <property type="entry name" value="ABC_transporter-like_ATP-bd"/>
</dbReference>
<evidence type="ECO:0000259" key="7">
    <source>
        <dbReference type="PROSITE" id="PS50893"/>
    </source>
</evidence>
<keyword evidence="9" id="KW-1185">Reference proteome</keyword>
<dbReference type="InterPro" id="IPR008995">
    <property type="entry name" value="Mo/tungstate-bd_C_term_dom"/>
</dbReference>